<evidence type="ECO:0000256" key="2">
    <source>
        <dbReference type="ARBA" id="ARBA00023242"/>
    </source>
</evidence>
<dbReference type="InterPro" id="IPR051992">
    <property type="entry name" value="OxStress_Response_Reg"/>
</dbReference>
<feature type="region of interest" description="Disordered" evidence="3">
    <location>
        <begin position="37"/>
        <end position="61"/>
    </location>
</feature>
<dbReference type="Proteomes" id="UP000593572">
    <property type="component" value="Unassembled WGS sequence"/>
</dbReference>
<accession>A0A7J8LZV9</accession>
<dbReference type="PANTHER" id="PTHR33172:SF103">
    <property type="entry name" value="PROTEIN OXIDATIVE STRESS 3"/>
    <property type="match status" value="1"/>
</dbReference>
<proteinExistence type="predicted"/>
<gene>
    <name evidence="4" type="ORF">Golob_014965</name>
</gene>
<comment type="subcellular location">
    <subcellularLocation>
        <location evidence="1">Nucleus</location>
    </subcellularLocation>
</comment>
<sequence length="193" mass="21335">MGEEADMNNGMFASTPDFVEKKDQWMNMKDHDDHIIIYDDDDDGVTSSSSSSSSSSSFIGDEYSRTCSSSSLDMADDASSSSSTIDGPLFHLSELMAQLPIKRGLSKYFQGKSQTFTSLSNVNTIEELAKKETAFYRKKLKACKSHKLCTPPRATIGKKLWRNHGLSSSCPGRKVRSSFLSGRPPLIPIPKKF</sequence>
<name>A0A7J8LZV9_9ROSI</name>
<evidence type="ECO:0000313" key="4">
    <source>
        <dbReference type="EMBL" id="MBA0557923.1"/>
    </source>
</evidence>
<dbReference type="GO" id="GO:0005634">
    <property type="term" value="C:nucleus"/>
    <property type="evidence" value="ECO:0007669"/>
    <property type="project" value="UniProtKB-SubCell"/>
</dbReference>
<keyword evidence="2" id="KW-0539">Nucleus</keyword>
<organism evidence="4 5">
    <name type="scientific">Gossypium lobatum</name>
    <dbReference type="NCBI Taxonomy" id="34289"/>
    <lineage>
        <taxon>Eukaryota</taxon>
        <taxon>Viridiplantae</taxon>
        <taxon>Streptophyta</taxon>
        <taxon>Embryophyta</taxon>
        <taxon>Tracheophyta</taxon>
        <taxon>Spermatophyta</taxon>
        <taxon>Magnoliopsida</taxon>
        <taxon>eudicotyledons</taxon>
        <taxon>Gunneridae</taxon>
        <taxon>Pentapetalae</taxon>
        <taxon>rosids</taxon>
        <taxon>malvids</taxon>
        <taxon>Malvales</taxon>
        <taxon>Malvaceae</taxon>
        <taxon>Malvoideae</taxon>
        <taxon>Gossypium</taxon>
    </lineage>
</organism>
<evidence type="ECO:0000256" key="3">
    <source>
        <dbReference type="SAM" id="MobiDB-lite"/>
    </source>
</evidence>
<comment type="caution">
    <text evidence="4">The sequence shown here is derived from an EMBL/GenBank/DDBJ whole genome shotgun (WGS) entry which is preliminary data.</text>
</comment>
<feature type="compositionally biased region" description="Low complexity" evidence="3">
    <location>
        <begin position="47"/>
        <end position="57"/>
    </location>
</feature>
<reference evidence="4 5" key="1">
    <citation type="journal article" date="2019" name="Genome Biol. Evol.">
        <title>Insights into the evolution of the New World diploid cottons (Gossypium, subgenus Houzingenia) based on genome sequencing.</title>
        <authorList>
            <person name="Grover C.E."/>
            <person name="Arick M.A. 2nd"/>
            <person name="Thrash A."/>
            <person name="Conover J.L."/>
            <person name="Sanders W.S."/>
            <person name="Peterson D.G."/>
            <person name="Frelichowski J.E."/>
            <person name="Scheffler J.A."/>
            <person name="Scheffler B.E."/>
            <person name="Wendel J.F."/>
        </authorList>
    </citation>
    <scope>NUCLEOTIDE SEQUENCE [LARGE SCALE GENOMIC DNA]</scope>
    <source>
        <strain evidence="4">157</strain>
        <tissue evidence="4">Leaf</tissue>
    </source>
</reference>
<dbReference type="GO" id="GO:0006950">
    <property type="term" value="P:response to stress"/>
    <property type="evidence" value="ECO:0007669"/>
    <property type="project" value="UniProtKB-ARBA"/>
</dbReference>
<dbReference type="PANTHER" id="PTHR33172">
    <property type="entry name" value="OS08G0516900 PROTEIN"/>
    <property type="match status" value="1"/>
</dbReference>
<dbReference type="AlphaFoldDB" id="A0A7J8LZV9"/>
<protein>
    <recommendedName>
        <fullName evidence="6">Oxidative stress 3</fullName>
    </recommendedName>
</protein>
<evidence type="ECO:0008006" key="6">
    <source>
        <dbReference type="Google" id="ProtNLM"/>
    </source>
</evidence>
<evidence type="ECO:0000256" key="1">
    <source>
        <dbReference type="ARBA" id="ARBA00004123"/>
    </source>
</evidence>
<keyword evidence="5" id="KW-1185">Reference proteome</keyword>
<evidence type="ECO:0000313" key="5">
    <source>
        <dbReference type="Proteomes" id="UP000593572"/>
    </source>
</evidence>
<dbReference type="EMBL" id="JABEZX010000006">
    <property type="protein sequence ID" value="MBA0557923.1"/>
    <property type="molecule type" value="Genomic_DNA"/>
</dbReference>